<dbReference type="RefSeq" id="WP_330144998.1">
    <property type="nucleotide sequence ID" value="NZ_JAZDQU010000001.1"/>
</dbReference>
<dbReference type="Gene3D" id="3.40.109.10">
    <property type="entry name" value="NADH Oxidase"/>
    <property type="match status" value="1"/>
</dbReference>
<feature type="domain" description="Nitroreductase" evidence="7">
    <location>
        <begin position="9"/>
        <end position="183"/>
    </location>
</feature>
<evidence type="ECO:0000256" key="4">
    <source>
        <dbReference type="ARBA" id="ARBA00022643"/>
    </source>
</evidence>
<gene>
    <name evidence="8" type="ORF">VRU49_01490</name>
</gene>
<evidence type="ECO:0000313" key="8">
    <source>
        <dbReference type="EMBL" id="MEE1884080.1"/>
    </source>
</evidence>
<proteinExistence type="inferred from homology"/>
<dbReference type="PANTHER" id="PTHR43673">
    <property type="entry name" value="NAD(P)H NITROREDUCTASE YDGI-RELATED"/>
    <property type="match status" value="1"/>
</dbReference>
<evidence type="ECO:0000259" key="7">
    <source>
        <dbReference type="Pfam" id="PF00881"/>
    </source>
</evidence>
<sequence>MNLIELLNWRYATKSMNGNKVPSEKLENILEAIRLSASSAGLQPYKVIVISDPELKNEIRKIAYDQSQITDSSELLIFAGWDKVTPERIDSFIQNIADTRNVSLESLEGMKSMVSANSNLSPEATIAWTGKQSYIGLGTALIAAANEGVDATPMEGFVNDQLDALLDLPSMGLKSTAILALGYRNEENDWLVNLPKVRTPKEEFIIRK</sequence>
<comment type="similarity">
    <text evidence="2">Belongs to the nitroreductase family.</text>
</comment>
<reference evidence="8 9" key="1">
    <citation type="submission" date="2024-01" db="EMBL/GenBank/DDBJ databases">
        <title>Pedobacter sp. nov., isolated from oil-contaminated soil.</title>
        <authorList>
            <person name="Le N.T.T."/>
        </authorList>
    </citation>
    <scope>NUCLEOTIDE SEQUENCE [LARGE SCALE GENOMIC DNA]</scope>
    <source>
        <strain evidence="8 9">VNH31</strain>
    </source>
</reference>
<comment type="cofactor">
    <cofactor evidence="1">
        <name>FMN</name>
        <dbReference type="ChEBI" id="CHEBI:58210"/>
    </cofactor>
</comment>
<keyword evidence="4" id="KW-0288">FMN</keyword>
<dbReference type="PANTHER" id="PTHR43673:SF2">
    <property type="entry name" value="NITROREDUCTASE"/>
    <property type="match status" value="1"/>
</dbReference>
<comment type="caution">
    <text evidence="8">The sequence shown here is derived from an EMBL/GenBank/DDBJ whole genome shotgun (WGS) entry which is preliminary data.</text>
</comment>
<accession>A0ABU7GYP9</accession>
<evidence type="ECO:0000256" key="3">
    <source>
        <dbReference type="ARBA" id="ARBA00022630"/>
    </source>
</evidence>
<evidence type="ECO:0000256" key="1">
    <source>
        <dbReference type="ARBA" id="ARBA00001917"/>
    </source>
</evidence>
<dbReference type="InterPro" id="IPR033878">
    <property type="entry name" value="NfsB-like"/>
</dbReference>
<organism evidence="8 9">
    <name type="scientific">Pedobacter flavus</name>
    <dbReference type="NCBI Taxonomy" id="3113906"/>
    <lineage>
        <taxon>Bacteria</taxon>
        <taxon>Pseudomonadati</taxon>
        <taxon>Bacteroidota</taxon>
        <taxon>Sphingobacteriia</taxon>
        <taxon>Sphingobacteriales</taxon>
        <taxon>Sphingobacteriaceae</taxon>
        <taxon>Pedobacter</taxon>
    </lineage>
</organism>
<evidence type="ECO:0000256" key="2">
    <source>
        <dbReference type="ARBA" id="ARBA00007118"/>
    </source>
</evidence>
<name>A0ABU7GYP9_9SPHI</name>
<evidence type="ECO:0000256" key="5">
    <source>
        <dbReference type="ARBA" id="ARBA00022857"/>
    </source>
</evidence>
<dbReference type="Pfam" id="PF00881">
    <property type="entry name" value="Nitroreductase"/>
    <property type="match status" value="1"/>
</dbReference>
<dbReference type="InterPro" id="IPR029479">
    <property type="entry name" value="Nitroreductase"/>
</dbReference>
<dbReference type="InterPro" id="IPR000415">
    <property type="entry name" value="Nitroreductase-like"/>
</dbReference>
<keyword evidence="9" id="KW-1185">Reference proteome</keyword>
<dbReference type="EMBL" id="JAZDQU010000001">
    <property type="protein sequence ID" value="MEE1884080.1"/>
    <property type="molecule type" value="Genomic_DNA"/>
</dbReference>
<dbReference type="CDD" id="cd02149">
    <property type="entry name" value="NfsB-like"/>
    <property type="match status" value="1"/>
</dbReference>
<keyword evidence="6" id="KW-0560">Oxidoreductase</keyword>
<evidence type="ECO:0000256" key="6">
    <source>
        <dbReference type="ARBA" id="ARBA00023002"/>
    </source>
</evidence>
<dbReference type="Proteomes" id="UP001337681">
    <property type="component" value="Unassembled WGS sequence"/>
</dbReference>
<evidence type="ECO:0000313" key="9">
    <source>
        <dbReference type="Proteomes" id="UP001337681"/>
    </source>
</evidence>
<keyword evidence="3" id="KW-0285">Flavoprotein</keyword>
<keyword evidence="5" id="KW-0521">NADP</keyword>
<dbReference type="SUPFAM" id="SSF55469">
    <property type="entry name" value="FMN-dependent nitroreductase-like"/>
    <property type="match status" value="1"/>
</dbReference>
<protein>
    <submittedName>
        <fullName evidence="8">NAD(P)H-dependent oxidoreductase</fullName>
    </submittedName>
</protein>